<dbReference type="PROSITE" id="PS52029">
    <property type="entry name" value="LD_TPASE"/>
    <property type="match status" value="1"/>
</dbReference>
<dbReference type="InterPro" id="IPR038063">
    <property type="entry name" value="Transpep_catalytic_dom"/>
</dbReference>
<dbReference type="CDD" id="cd16913">
    <property type="entry name" value="YkuD_like"/>
    <property type="match status" value="1"/>
</dbReference>
<keyword evidence="3" id="KW-0808">Transferase</keyword>
<keyword evidence="5 7" id="KW-0573">Peptidoglycan synthesis</keyword>
<dbReference type="GO" id="GO:0009252">
    <property type="term" value="P:peptidoglycan biosynthetic process"/>
    <property type="evidence" value="ECO:0007669"/>
    <property type="project" value="UniProtKB-UniPathway"/>
</dbReference>
<evidence type="ECO:0000256" key="5">
    <source>
        <dbReference type="ARBA" id="ARBA00022984"/>
    </source>
</evidence>
<dbReference type="EMBL" id="REFH01000008">
    <property type="protein sequence ID" value="RMA76820.1"/>
    <property type="molecule type" value="Genomic_DNA"/>
</dbReference>
<evidence type="ECO:0000256" key="2">
    <source>
        <dbReference type="ARBA" id="ARBA00005992"/>
    </source>
</evidence>
<dbReference type="InterPro" id="IPR005490">
    <property type="entry name" value="LD_TPept_cat_dom"/>
</dbReference>
<accession>A0A3L9ZWM2</accession>
<feature type="signal peptide" evidence="8">
    <location>
        <begin position="1"/>
        <end position="20"/>
    </location>
</feature>
<evidence type="ECO:0000256" key="1">
    <source>
        <dbReference type="ARBA" id="ARBA00004752"/>
    </source>
</evidence>
<dbReference type="InterPro" id="IPR052905">
    <property type="entry name" value="LD-transpeptidase_YkuD-like"/>
</dbReference>
<feature type="active site" description="Proton donor/acceptor" evidence="7">
    <location>
        <position position="430"/>
    </location>
</feature>
<evidence type="ECO:0000259" key="9">
    <source>
        <dbReference type="PROSITE" id="PS52029"/>
    </source>
</evidence>
<gene>
    <name evidence="10" type="ORF">BC961_0793</name>
</gene>
<dbReference type="InterPro" id="IPR036365">
    <property type="entry name" value="PGBD-like_sf"/>
</dbReference>
<proteinExistence type="inferred from homology"/>
<reference evidence="10 11" key="1">
    <citation type="submission" date="2018-10" db="EMBL/GenBank/DDBJ databases">
        <title>Genomic Encyclopedia of Archaeal and Bacterial Type Strains, Phase II (KMG-II): from individual species to whole genera.</title>
        <authorList>
            <person name="Goeker M."/>
        </authorList>
    </citation>
    <scope>NUCLEOTIDE SEQUENCE [LARGE SCALE GENOMIC DNA]</scope>
    <source>
        <strain evidence="10 11">DSM 19727</strain>
    </source>
</reference>
<keyword evidence="8" id="KW-0732">Signal</keyword>
<dbReference type="Pfam" id="PF20142">
    <property type="entry name" value="Scaffold"/>
    <property type="match status" value="1"/>
</dbReference>
<evidence type="ECO:0000313" key="11">
    <source>
        <dbReference type="Proteomes" id="UP000280368"/>
    </source>
</evidence>
<dbReference type="AlphaFoldDB" id="A0A3L9ZWM2"/>
<organism evidence="10 11">
    <name type="scientific">Flavobacterium weaverense</name>
    <dbReference type="NCBI Taxonomy" id="271156"/>
    <lineage>
        <taxon>Bacteria</taxon>
        <taxon>Pseudomonadati</taxon>
        <taxon>Bacteroidota</taxon>
        <taxon>Flavobacteriia</taxon>
        <taxon>Flavobacteriales</taxon>
        <taxon>Flavobacteriaceae</taxon>
        <taxon>Flavobacterium</taxon>
    </lineage>
</organism>
<dbReference type="Proteomes" id="UP000280368">
    <property type="component" value="Unassembled WGS sequence"/>
</dbReference>
<dbReference type="PANTHER" id="PTHR41533:SF2">
    <property type="entry name" value="BLR7131 PROTEIN"/>
    <property type="match status" value="1"/>
</dbReference>
<sequence length="532" mass="61616">MKNFTLSILLLLFSFSNAHAYQTKSKTAASKTTVATKIPSSRNTVKIDNVIIYKFLTQYPKLKTYRNDLLSLYKNRSYTSIWLKGGRVIEFADLLYSKTTELEQEGLNSKFAYKDKVDNIFSQQLKKIPATTNNELLLSSMYIFYAKKVYKGIDSDKIKEIGWFLPQKNLSYSSLLTTLLDDPQALNKDEKLLFDQYYKLRDVLQKYREIERNGTWNFIKRDSLIREYKPGDTAKTIGQIRQRLAVTGDLLQDSKSDVYDEELIKGVLNYKKRNGYNQDPVVNFSQINRMNVPIAQYIKTILVNMERCRWIAPELTKAPEYIIVNIPSYKLFYKRDGITELESNVFVGGTMNETVIFSGDIKYLVFSPYWNIPTSIVQSEIKTAMQTDKNYLSSNDMEWNNGNVRQKPGPKNPLGKVKFIFPNSNDIYLHGTPSKDLFDSEYRAYSHGCINVNKSEELAFLILKNDPDWPAERIRSAMDGGKETTCFLKNKLPVHMGYFTSWVNDAGEVSFFHDIYERDDRLAELLYSDEVK</sequence>
<evidence type="ECO:0000256" key="8">
    <source>
        <dbReference type="SAM" id="SignalP"/>
    </source>
</evidence>
<evidence type="ECO:0000313" key="10">
    <source>
        <dbReference type="EMBL" id="RMA76820.1"/>
    </source>
</evidence>
<dbReference type="UniPathway" id="UPA00219"/>
<dbReference type="GO" id="GO:0008360">
    <property type="term" value="P:regulation of cell shape"/>
    <property type="evidence" value="ECO:0007669"/>
    <property type="project" value="UniProtKB-UniRule"/>
</dbReference>
<evidence type="ECO:0000256" key="7">
    <source>
        <dbReference type="PROSITE-ProRule" id="PRU01373"/>
    </source>
</evidence>
<feature type="chain" id="PRO_5017996537" evidence="8">
    <location>
        <begin position="21"/>
        <end position="532"/>
    </location>
</feature>
<dbReference type="PANTHER" id="PTHR41533">
    <property type="entry name" value="L,D-TRANSPEPTIDASE HI_1667-RELATED"/>
    <property type="match status" value="1"/>
</dbReference>
<feature type="domain" description="L,D-TPase catalytic" evidence="9">
    <location>
        <begin position="320"/>
        <end position="477"/>
    </location>
</feature>
<dbReference type="GO" id="GO:0004180">
    <property type="term" value="F:carboxypeptidase activity"/>
    <property type="evidence" value="ECO:0007669"/>
    <property type="project" value="UniProtKB-ARBA"/>
</dbReference>
<evidence type="ECO:0000256" key="6">
    <source>
        <dbReference type="ARBA" id="ARBA00023316"/>
    </source>
</evidence>
<keyword evidence="6 7" id="KW-0961">Cell wall biogenesis/degradation</keyword>
<dbReference type="GO" id="GO:0016740">
    <property type="term" value="F:transferase activity"/>
    <property type="evidence" value="ECO:0007669"/>
    <property type="project" value="UniProtKB-KW"/>
</dbReference>
<keyword evidence="4 7" id="KW-0133">Cell shape</keyword>
<keyword evidence="11" id="KW-1185">Reference proteome</keyword>
<dbReference type="Gene3D" id="2.40.440.10">
    <property type="entry name" value="L,D-transpeptidase catalytic domain-like"/>
    <property type="match status" value="1"/>
</dbReference>
<dbReference type="Pfam" id="PF03734">
    <property type="entry name" value="YkuD"/>
    <property type="match status" value="1"/>
</dbReference>
<comment type="pathway">
    <text evidence="1 7">Cell wall biogenesis; peptidoglycan biosynthesis.</text>
</comment>
<feature type="active site" description="Nucleophile" evidence="7">
    <location>
        <position position="449"/>
    </location>
</feature>
<comment type="similarity">
    <text evidence="2">Belongs to the YkuD family.</text>
</comment>
<evidence type="ECO:0000256" key="3">
    <source>
        <dbReference type="ARBA" id="ARBA00022679"/>
    </source>
</evidence>
<dbReference type="RefSeq" id="WP_121924541.1">
    <property type="nucleotide sequence ID" value="NZ_CBCSGA010000006.1"/>
</dbReference>
<dbReference type="SUPFAM" id="SSF141523">
    <property type="entry name" value="L,D-transpeptidase catalytic domain-like"/>
    <property type="match status" value="1"/>
</dbReference>
<dbReference type="SUPFAM" id="SSF47090">
    <property type="entry name" value="PGBD-like"/>
    <property type="match status" value="1"/>
</dbReference>
<name>A0A3L9ZWM2_9FLAO</name>
<protein>
    <submittedName>
        <fullName evidence="10">Murein L,D-transpeptidase YcbB/YkuD</fullName>
    </submittedName>
</protein>
<comment type="caution">
    <text evidence="10">The sequence shown here is derived from an EMBL/GenBank/DDBJ whole genome shotgun (WGS) entry which is preliminary data.</text>
</comment>
<evidence type="ECO:0000256" key="4">
    <source>
        <dbReference type="ARBA" id="ARBA00022960"/>
    </source>
</evidence>
<dbReference type="GO" id="GO:0071555">
    <property type="term" value="P:cell wall organization"/>
    <property type="evidence" value="ECO:0007669"/>
    <property type="project" value="UniProtKB-UniRule"/>
</dbReference>
<dbReference type="InterPro" id="IPR045380">
    <property type="entry name" value="LD_TPept_scaffold_dom"/>
</dbReference>
<dbReference type="OrthoDB" id="9778545at2"/>